<dbReference type="AlphaFoldDB" id="A0A9J6A5C7"/>
<gene>
    <name evidence="2" type="ORF">H5410_019220</name>
</gene>
<dbReference type="EMBL" id="JACXVP010000003">
    <property type="protein sequence ID" value="KAG5619396.1"/>
    <property type="molecule type" value="Genomic_DNA"/>
</dbReference>
<feature type="transmembrane region" description="Helical" evidence="1">
    <location>
        <begin position="14"/>
        <end position="32"/>
    </location>
</feature>
<sequence>MVERSLCMREARGSIPRISIVFGIFFNFLPLLKSASSTNKQTCITNKICDGVISTPSSLTKRSRVRVPWVRSRLC</sequence>
<proteinExistence type="predicted"/>
<comment type="caution">
    <text evidence="2">The sequence shown here is derived from an EMBL/GenBank/DDBJ whole genome shotgun (WGS) entry which is preliminary data.</text>
</comment>
<keyword evidence="3" id="KW-1185">Reference proteome</keyword>
<evidence type="ECO:0000313" key="2">
    <source>
        <dbReference type="EMBL" id="KAG5619396.1"/>
    </source>
</evidence>
<evidence type="ECO:0000313" key="3">
    <source>
        <dbReference type="Proteomes" id="UP000824120"/>
    </source>
</evidence>
<dbReference type="OrthoDB" id="5598369at2759"/>
<dbReference type="Proteomes" id="UP000824120">
    <property type="component" value="Chromosome 3"/>
</dbReference>
<keyword evidence="1" id="KW-0472">Membrane</keyword>
<reference evidence="2 3" key="1">
    <citation type="submission" date="2020-09" db="EMBL/GenBank/DDBJ databases">
        <title>De no assembly of potato wild relative species, Solanum commersonii.</title>
        <authorList>
            <person name="Cho K."/>
        </authorList>
    </citation>
    <scope>NUCLEOTIDE SEQUENCE [LARGE SCALE GENOMIC DNA]</scope>
    <source>
        <strain evidence="2">LZ3.2</strain>
        <tissue evidence="2">Leaf</tissue>
    </source>
</reference>
<name>A0A9J6A5C7_SOLCO</name>
<keyword evidence="1" id="KW-0812">Transmembrane</keyword>
<evidence type="ECO:0000256" key="1">
    <source>
        <dbReference type="SAM" id="Phobius"/>
    </source>
</evidence>
<keyword evidence="1" id="KW-1133">Transmembrane helix</keyword>
<protein>
    <submittedName>
        <fullName evidence="2">Uncharacterized protein</fullName>
    </submittedName>
</protein>
<organism evidence="2 3">
    <name type="scientific">Solanum commersonii</name>
    <name type="common">Commerson's wild potato</name>
    <name type="synonym">Commerson's nightshade</name>
    <dbReference type="NCBI Taxonomy" id="4109"/>
    <lineage>
        <taxon>Eukaryota</taxon>
        <taxon>Viridiplantae</taxon>
        <taxon>Streptophyta</taxon>
        <taxon>Embryophyta</taxon>
        <taxon>Tracheophyta</taxon>
        <taxon>Spermatophyta</taxon>
        <taxon>Magnoliopsida</taxon>
        <taxon>eudicotyledons</taxon>
        <taxon>Gunneridae</taxon>
        <taxon>Pentapetalae</taxon>
        <taxon>asterids</taxon>
        <taxon>lamiids</taxon>
        <taxon>Solanales</taxon>
        <taxon>Solanaceae</taxon>
        <taxon>Solanoideae</taxon>
        <taxon>Solaneae</taxon>
        <taxon>Solanum</taxon>
    </lineage>
</organism>
<accession>A0A9J6A5C7</accession>